<dbReference type="Gene3D" id="3.40.640.10">
    <property type="entry name" value="Type I PLP-dependent aspartate aminotransferase-like (Major domain)"/>
    <property type="match status" value="1"/>
</dbReference>
<feature type="compositionally biased region" description="Low complexity" evidence="11">
    <location>
        <begin position="2314"/>
        <end position="2327"/>
    </location>
</feature>
<organism evidence="14 15">
    <name type="scientific">Streptomyces griseoaurantiacus</name>
    <dbReference type="NCBI Taxonomy" id="68213"/>
    <lineage>
        <taxon>Bacteria</taxon>
        <taxon>Bacillati</taxon>
        <taxon>Actinomycetota</taxon>
        <taxon>Actinomycetes</taxon>
        <taxon>Kitasatosporales</taxon>
        <taxon>Streptomycetaceae</taxon>
        <taxon>Streptomyces</taxon>
        <taxon>Streptomyces aurantiacus group</taxon>
    </lineage>
</organism>
<dbReference type="Pfam" id="PF01370">
    <property type="entry name" value="Epimerase"/>
    <property type="match status" value="1"/>
</dbReference>
<feature type="compositionally biased region" description="Pro residues" evidence="11">
    <location>
        <begin position="879"/>
        <end position="891"/>
    </location>
</feature>
<dbReference type="InterPro" id="IPR050091">
    <property type="entry name" value="PKS_NRPS_Biosynth_Enz"/>
</dbReference>
<name>A0A7W2DQN6_9ACTN</name>
<dbReference type="Gene3D" id="3.90.1150.10">
    <property type="entry name" value="Aspartate Aminotransferase, domain 1"/>
    <property type="match status" value="1"/>
</dbReference>
<dbReference type="EMBL" id="JACERG010000004">
    <property type="protein sequence ID" value="MBA5221219.1"/>
    <property type="molecule type" value="Genomic_DNA"/>
</dbReference>
<dbReference type="SUPFAM" id="SSF52151">
    <property type="entry name" value="FabD/lysophospholipase-like"/>
    <property type="match status" value="1"/>
</dbReference>
<dbReference type="SUPFAM" id="SSF47336">
    <property type="entry name" value="ACP-like"/>
    <property type="match status" value="2"/>
</dbReference>
<dbReference type="Pfam" id="PF00109">
    <property type="entry name" value="ketoacyl-synt"/>
    <property type="match status" value="1"/>
</dbReference>
<dbReference type="PROSITE" id="PS00455">
    <property type="entry name" value="AMP_BINDING"/>
    <property type="match status" value="1"/>
</dbReference>
<evidence type="ECO:0000256" key="5">
    <source>
        <dbReference type="ARBA" id="ARBA00022679"/>
    </source>
</evidence>
<dbReference type="GO" id="GO:0008483">
    <property type="term" value="F:transaminase activity"/>
    <property type="evidence" value="ECO:0007669"/>
    <property type="project" value="UniProtKB-KW"/>
</dbReference>
<dbReference type="Gene3D" id="3.40.50.720">
    <property type="entry name" value="NAD(P)-binding Rossmann-like Domain"/>
    <property type="match status" value="1"/>
</dbReference>
<protein>
    <submittedName>
        <fullName evidence="14">Aminotransferase class I/II-fold pyridoxal phosphate-dependent enzyme</fullName>
    </submittedName>
</protein>
<dbReference type="PROSITE" id="PS00606">
    <property type="entry name" value="KS3_1"/>
    <property type="match status" value="1"/>
</dbReference>
<dbReference type="Gene3D" id="3.30.70.3290">
    <property type="match status" value="1"/>
</dbReference>
<dbReference type="Pfam" id="PF00501">
    <property type="entry name" value="AMP-binding"/>
    <property type="match status" value="1"/>
</dbReference>
<keyword evidence="10" id="KW-0012">Acyltransferase</keyword>
<evidence type="ECO:0000256" key="6">
    <source>
        <dbReference type="ARBA" id="ARBA00022832"/>
    </source>
</evidence>
<keyword evidence="8" id="KW-0443">Lipid metabolism</keyword>
<dbReference type="InterPro" id="IPR036736">
    <property type="entry name" value="ACP-like_sf"/>
</dbReference>
<dbReference type="InterPro" id="IPR020806">
    <property type="entry name" value="PKS_PP-bd"/>
</dbReference>
<dbReference type="InterPro" id="IPR001917">
    <property type="entry name" value="Aminotrans_II_pyridoxalP_BS"/>
</dbReference>
<feature type="region of interest" description="Disordered" evidence="11">
    <location>
        <begin position="1877"/>
        <end position="1913"/>
    </location>
</feature>
<feature type="domain" description="Ketosynthase family 3 (KS3)" evidence="13">
    <location>
        <begin position="892"/>
        <end position="1307"/>
    </location>
</feature>
<dbReference type="InterPro" id="IPR009081">
    <property type="entry name" value="PP-bd_ACP"/>
</dbReference>
<dbReference type="Gene3D" id="3.30.300.30">
    <property type="match status" value="1"/>
</dbReference>
<dbReference type="Gene3D" id="3.40.366.10">
    <property type="entry name" value="Malonyl-Coenzyme A Acyl Carrier Protein, domain 2"/>
    <property type="match status" value="1"/>
</dbReference>
<dbReference type="SUPFAM" id="SSF51735">
    <property type="entry name" value="NAD(P)-binding Rossmann-fold domains"/>
    <property type="match status" value="1"/>
</dbReference>
<dbReference type="GO" id="GO:0071766">
    <property type="term" value="P:Actinobacterium-type cell wall biogenesis"/>
    <property type="evidence" value="ECO:0007669"/>
    <property type="project" value="UniProtKB-ARBA"/>
</dbReference>
<evidence type="ECO:0000256" key="8">
    <source>
        <dbReference type="ARBA" id="ARBA00023098"/>
    </source>
</evidence>
<dbReference type="InterPro" id="IPR004839">
    <property type="entry name" value="Aminotransferase_I/II_large"/>
</dbReference>
<dbReference type="PROSITE" id="PS52004">
    <property type="entry name" value="KS3_2"/>
    <property type="match status" value="1"/>
</dbReference>
<feature type="compositionally biased region" description="Pro residues" evidence="11">
    <location>
        <begin position="1777"/>
        <end position="1791"/>
    </location>
</feature>
<dbReference type="InterPro" id="IPR045851">
    <property type="entry name" value="AMP-bd_C_sf"/>
</dbReference>
<dbReference type="GO" id="GO:0030170">
    <property type="term" value="F:pyridoxal phosphate binding"/>
    <property type="evidence" value="ECO:0007669"/>
    <property type="project" value="InterPro"/>
</dbReference>
<dbReference type="InterPro" id="IPR001227">
    <property type="entry name" value="Ac_transferase_dom_sf"/>
</dbReference>
<feature type="domain" description="Carrier" evidence="12">
    <location>
        <begin position="710"/>
        <end position="787"/>
    </location>
</feature>
<dbReference type="Gene3D" id="3.40.50.12780">
    <property type="entry name" value="N-terminal domain of ligase-like"/>
    <property type="match status" value="1"/>
</dbReference>
<evidence type="ECO:0000256" key="10">
    <source>
        <dbReference type="ARBA" id="ARBA00023315"/>
    </source>
</evidence>
<dbReference type="GO" id="GO:0004315">
    <property type="term" value="F:3-oxoacyl-[acyl-carrier-protein] synthase activity"/>
    <property type="evidence" value="ECO:0007669"/>
    <property type="project" value="InterPro"/>
</dbReference>
<dbReference type="PANTHER" id="PTHR43775">
    <property type="entry name" value="FATTY ACID SYNTHASE"/>
    <property type="match status" value="1"/>
</dbReference>
<dbReference type="CDD" id="cd05931">
    <property type="entry name" value="FAAL"/>
    <property type="match status" value="1"/>
</dbReference>
<dbReference type="SUPFAM" id="SSF53901">
    <property type="entry name" value="Thiolase-like"/>
    <property type="match status" value="1"/>
</dbReference>
<keyword evidence="14" id="KW-0032">Aminotransferase</keyword>
<dbReference type="Pfam" id="PF23024">
    <property type="entry name" value="AMP-dom_DIP2-like"/>
    <property type="match status" value="1"/>
</dbReference>
<evidence type="ECO:0000256" key="1">
    <source>
        <dbReference type="ARBA" id="ARBA00001933"/>
    </source>
</evidence>
<dbReference type="Pfam" id="PF02801">
    <property type="entry name" value="Ketoacyl-synt_C"/>
    <property type="match status" value="1"/>
</dbReference>
<feature type="region of interest" description="Disordered" evidence="11">
    <location>
        <begin position="1770"/>
        <end position="1802"/>
    </location>
</feature>
<dbReference type="InterPro" id="IPR001509">
    <property type="entry name" value="Epimerase_deHydtase"/>
</dbReference>
<dbReference type="PROSITE" id="PS00599">
    <property type="entry name" value="AA_TRANSFER_CLASS_2"/>
    <property type="match status" value="1"/>
</dbReference>
<feature type="compositionally biased region" description="Low complexity" evidence="11">
    <location>
        <begin position="1888"/>
        <end position="1899"/>
    </location>
</feature>
<evidence type="ECO:0000259" key="13">
    <source>
        <dbReference type="PROSITE" id="PS52004"/>
    </source>
</evidence>
<dbReference type="SUPFAM" id="SSF55048">
    <property type="entry name" value="Probable ACP-binding domain of malonyl-CoA ACP transacylase"/>
    <property type="match status" value="1"/>
</dbReference>
<dbReference type="InterPro" id="IPR016036">
    <property type="entry name" value="Malonyl_transacylase_ACP-bd"/>
</dbReference>
<feature type="region of interest" description="Disordered" evidence="11">
    <location>
        <begin position="2314"/>
        <end position="2354"/>
    </location>
</feature>
<dbReference type="Pfam" id="PF22621">
    <property type="entry name" value="CurL-like_PKS_C"/>
    <property type="match status" value="1"/>
</dbReference>
<dbReference type="InterPro" id="IPR025110">
    <property type="entry name" value="AMP-bd_C"/>
</dbReference>
<keyword evidence="6" id="KW-0276">Fatty acid metabolism</keyword>
<evidence type="ECO:0000256" key="3">
    <source>
        <dbReference type="ARBA" id="ARBA00022450"/>
    </source>
</evidence>
<dbReference type="InterPro" id="IPR018201">
    <property type="entry name" value="Ketoacyl_synth_AS"/>
</dbReference>
<dbReference type="SUPFAM" id="SSF53383">
    <property type="entry name" value="PLP-dependent transferases"/>
    <property type="match status" value="1"/>
</dbReference>
<dbReference type="InterPro" id="IPR014030">
    <property type="entry name" value="Ketoacyl_synth_N"/>
</dbReference>
<dbReference type="Gene3D" id="1.10.1200.10">
    <property type="entry name" value="ACP-like"/>
    <property type="match status" value="2"/>
</dbReference>
<dbReference type="InterPro" id="IPR016039">
    <property type="entry name" value="Thiolase-like"/>
</dbReference>
<dbReference type="GO" id="GO:0031177">
    <property type="term" value="F:phosphopantetheine binding"/>
    <property type="evidence" value="ECO:0007669"/>
    <property type="project" value="InterPro"/>
</dbReference>
<sequence length="2689" mass="285580">MNQGPTGPYGRGAEPATVAGLLRHHREHRPDALAYRFLTAADDAGPDGGESLTYRQLDLRVRAVAARLQREDLTGKPVLLLHPPGLDYVTAFLGCLYAGAVAVPAYPPDTRRFGQTMPRLAAIARDARATHALTTPEISRFLDGRPEDLAALGLGGLRLLVTGGADTTGAEEWRDPGPGRRGPAFLQYTSGSTSSPKGVMVGDDNLLHNLRAIHRRLEHDAGSGMVSWLPPYHDMGLIGGILTPLYGGFPAHLMAPMTFVRRPLLWLETLSRTRASTSVAPNFGFETCVRRITEEESEGLDLGHWRLALNGAEPVRADTLRRFTDRFAAHGFRQEALLPCYGLAEATLMVTGVRADRAPVLGAFATCDLGAGTVRSASAAGDGPATEVVGCGPPVDGVDVALVDPDTRRRITAGDRVGEIWLSGGSVAHGYWRRPDATEETFGARIEGEEDTPRLRTGDLGFLREGELYVVGRTKDVVIVQGRNHYPHDIELTAERTDPRLRTGSGAVFSVEVDGAERMVLAHEVEGRRVEDAPALLARLRTAVAEAHEVTPHAVLLLRRSTAHKTTSGKIQRRACRRDFLDLGLTVVAASVTRDEAAPADTVPVPDGLAGLPAERRRQRVVEAVTETLTGIAPADDPPDITGWTFAELDLDYPALLTAVRELERRLGVSVPCGELLVRPRVETLLTLFLDAHRPPDTPPAPAPAPTVTYGPEAVEEWLVRRIGDRLGLPPAAVDPTRPLTSLGLDSRQAVELVTELGTLTGRPLTTGTVFEHPTVRALAGHVGTASEGSSARTASEGFLAPAARTASEGFLAPSARTASEGFLAPAARTASEGFPAPAARTASEGSPAPAARTAPEDSAARTAPEGSPAPVARTATVPAPPPAAPAPPGSDEPVAVVGIGCRFPGAPDADSFWRLLVDGRDAITEVPRERWDATRVDAPAHGGFLDGVDEFDARLFGMSAREAARADPQQRLLLEVARQTLDDAGLDPARLAGTATGVFVGISSHDYSALQMSRPEDIDVYAATGNAHSVAANRLSYTLDLRGPSLALDSACSSSLHAVHLACESLRRGECDTALAGGVNLMLTPGLSVAFAAGGMLSPDGRCRTFDDSANGYVRGEGAGLVLLKPLSRALAEGDRVHAVIRGSATGHGGRSNGLTAPRGSAQRAVCERALDRAGLTPGEIHYVEAHGTGTPLGDPVEWEALAAVYGRDRTAGEPCLVGSVKTNIGHLEAAAGIAGLIKAALVVRHRQVPPTLHLRTPNRHLVPGAALDVPTRLTALPEPARAGLARAAVSSFGFGGATAHLVLESAPEPPRDDTTPPERPVHALCLSAHTPTALTTLATHWRTHLAAHPEADLAALCRTADTGRPRLAHRAVLTGGSAGELDTALDALVRGDTSAALVRDRVRTGPAPRVAFLFSGQGTQYTGMGRGLYETHGGFARTLDRADAVLRPHLGLPLTDLLFADGAGAERLAGTRHCQPALVALELALAELWTSLGVRPAAVLGHSIGAYAAACVAGVMPLEDALTLAAVRGRLMDEQPGEGAMLACSGPAEVIRAVAEGFPTLAVAAVNGPGRLVLSGPREETDAARALLTERDVLVRELAVSHAFHSPLMAGAAEPLRRAARAVRFAAPRIPWISDATGEPVTGRIGGGELAEHLLGTVRFAEGFASLLRLGCDAFVEIGPHPTLLGLARTATPPDPGRPRLWLPSLRRGGPGPAGTRDWNTLLGSLGRLHCAGGEVDWAELDEGHRRPRVPVPHTVLERRSYWFTSPTQEAPAVTPAPAPQPTAAPAPAPADAAPAPDHRPDVLADVLAHVARVCSFPVDQIAPEAHLGRDLGFDSLMRTELERALTRAHPGVLERHRETLPEDPTVGQLADLLAAQAPPPPPPSRTAAAPAATAPAVPLPAAPHPAPAPPVRQEREFEEWAEYAELQGRLRQARSGGANPYGRVHEGHNAGRATVDGRPVLNFASFNYLALSHHPRVRRAAQEAIDRYGTSSSATPLLCGETPLHHELDAEIASFLGTEDAIVFAGGHATNVATVGHLLGPDDLVLHDEWIHDSAVRGSILSGARRRPFPHNDWRALDALLDAQRARHRRALVLIEGAYSQDGDIPDLRRFIEVKKRHGAMLMIDEAHSIGVLGRTGRGIGEYFGVDRGEVDLWMGTLSKALGSLGGYIAARRPLVEYLRFTAPLHIFSTGISPANTAAALEAIRVVKDDPRRVARLRRLAEHFRDEARARGFDIGVSRASAVIPVVIGDWERTMALSHTLLERGVNVMPIGYPAVARDQCRLRFFVNADHTEEDLDHSLDLLGRAMADHTTTTGASTGTSGAAEGEETPADTASAPQAAPAPVHAPVHEGGPDVLVAGASGFIGGHLTRRLAEHGHRVRVLVRDGSDRSAFDGADIEIVTGDLGDADSLRRAASGVRHVYNCTGMSADWGAWEDFRSVNVDGSRRLAEAAHHAGTVERFLHVSTTDVYGYPAVPCDESTPPRDIGLPYNRSKLLGERAVRETAERTGLPLTVVRPVSVYGPRSKDFVIEIASLLVARQMVYIRRGDVPAGLVHVGNLVDGMIAACTSETAAGRTYNLRDADLTTWREYVEALARGLGVKAPALSLPTPLARGVATASERLYGALRVKARPVLTRHAVHLFDRDQSYPIDRARDDFGFKSEVGFQEGMDLTVAWLNSPEGRRHVPR</sequence>
<dbReference type="InterPro" id="IPR015422">
    <property type="entry name" value="PyrdxlP-dep_Trfase_small"/>
</dbReference>
<evidence type="ECO:0000256" key="7">
    <source>
        <dbReference type="ARBA" id="ARBA00022898"/>
    </source>
</evidence>
<dbReference type="InterPro" id="IPR014043">
    <property type="entry name" value="Acyl_transferase_dom"/>
</dbReference>
<dbReference type="InterPro" id="IPR014031">
    <property type="entry name" value="Ketoacyl_synth_C"/>
</dbReference>
<comment type="caution">
    <text evidence="14">The sequence shown here is derived from an EMBL/GenBank/DDBJ whole genome shotgun (WGS) entry which is preliminary data.</text>
</comment>
<feature type="domain" description="Carrier" evidence="12">
    <location>
        <begin position="1800"/>
        <end position="1880"/>
    </location>
</feature>
<proteinExistence type="inferred from homology"/>
<keyword evidence="3" id="KW-0596">Phosphopantetheine</keyword>
<dbReference type="Pfam" id="PF00155">
    <property type="entry name" value="Aminotran_1_2"/>
    <property type="match status" value="1"/>
</dbReference>
<keyword evidence="4" id="KW-0597">Phosphoprotein</keyword>
<keyword evidence="7" id="KW-0663">Pyridoxal phosphate</keyword>
<evidence type="ECO:0000256" key="9">
    <source>
        <dbReference type="ARBA" id="ARBA00023194"/>
    </source>
</evidence>
<reference evidence="14 15" key="1">
    <citation type="submission" date="2020-07" db="EMBL/GenBank/DDBJ databases">
        <title>Differential regulation of undecylprodigiosin biosynthesis in the yeast-scavenging Streptomyces strain MBK6.</title>
        <authorList>
            <person name="Baral B."/>
            <person name="Siitonen V."/>
            <person name="Laughlin M."/>
            <person name="Yamada K."/>
            <person name="Ilomaeki M."/>
            <person name="Metsae-Ketelae M."/>
            <person name="Niemi J."/>
        </authorList>
    </citation>
    <scope>NUCLEOTIDE SEQUENCE [LARGE SCALE GENOMIC DNA]</scope>
    <source>
        <strain evidence="14 15">MBK6</strain>
    </source>
</reference>
<comment type="similarity">
    <text evidence="2">Belongs to the ATP-dependent AMP-binding enzyme family.</text>
</comment>
<dbReference type="Pfam" id="PF00550">
    <property type="entry name" value="PP-binding"/>
    <property type="match status" value="2"/>
</dbReference>
<evidence type="ECO:0000256" key="4">
    <source>
        <dbReference type="ARBA" id="ARBA00022553"/>
    </source>
</evidence>
<evidence type="ECO:0000313" key="15">
    <source>
        <dbReference type="Proteomes" id="UP000587608"/>
    </source>
</evidence>
<dbReference type="InterPro" id="IPR036291">
    <property type="entry name" value="NAD(P)-bd_dom_sf"/>
</dbReference>
<dbReference type="Gene3D" id="3.40.47.10">
    <property type="match status" value="1"/>
</dbReference>
<evidence type="ECO:0000313" key="14">
    <source>
        <dbReference type="EMBL" id="MBA5221219.1"/>
    </source>
</evidence>
<dbReference type="PROSITE" id="PS50075">
    <property type="entry name" value="CARRIER"/>
    <property type="match status" value="2"/>
</dbReference>
<dbReference type="InterPro" id="IPR015424">
    <property type="entry name" value="PyrdxlP-dep_Trfase"/>
</dbReference>
<comment type="cofactor">
    <cofactor evidence="1">
        <name>pyridoxal 5'-phosphate</name>
        <dbReference type="ChEBI" id="CHEBI:597326"/>
    </cofactor>
</comment>
<dbReference type="GO" id="GO:0006633">
    <property type="term" value="P:fatty acid biosynthetic process"/>
    <property type="evidence" value="ECO:0007669"/>
    <property type="project" value="InterPro"/>
</dbReference>
<dbReference type="InterPro" id="IPR016035">
    <property type="entry name" value="Acyl_Trfase/lysoPLipase"/>
</dbReference>
<dbReference type="InterPro" id="IPR015421">
    <property type="entry name" value="PyrdxlP-dep_Trfase_major"/>
</dbReference>
<dbReference type="FunFam" id="3.40.50.12780:FF:000013">
    <property type="entry name" value="Long-chain-fatty-acid--AMP ligase FadD32"/>
    <property type="match status" value="1"/>
</dbReference>
<dbReference type="GO" id="GO:0033068">
    <property type="term" value="P:macrolide biosynthetic process"/>
    <property type="evidence" value="ECO:0007669"/>
    <property type="project" value="UniProtKB-ARBA"/>
</dbReference>
<evidence type="ECO:0000259" key="12">
    <source>
        <dbReference type="PROSITE" id="PS50075"/>
    </source>
</evidence>
<keyword evidence="5 14" id="KW-0808">Transferase</keyword>
<dbReference type="InterPro" id="IPR040097">
    <property type="entry name" value="FAAL/FAAC"/>
</dbReference>
<feature type="region of interest" description="Disordered" evidence="11">
    <location>
        <begin position="834"/>
        <end position="892"/>
    </location>
</feature>
<dbReference type="InterPro" id="IPR042099">
    <property type="entry name" value="ANL_N_sf"/>
</dbReference>
<dbReference type="CDD" id="cd06454">
    <property type="entry name" value="KBL_like"/>
    <property type="match status" value="1"/>
</dbReference>
<dbReference type="SMART" id="SM00827">
    <property type="entry name" value="PKS_AT"/>
    <property type="match status" value="1"/>
</dbReference>
<gene>
    <name evidence="14" type="ORF">H1X69_07240</name>
</gene>
<evidence type="ECO:0000256" key="2">
    <source>
        <dbReference type="ARBA" id="ARBA00006432"/>
    </source>
</evidence>
<dbReference type="InterPro" id="IPR000873">
    <property type="entry name" value="AMP-dep_synth/lig_dom"/>
</dbReference>
<feature type="region of interest" description="Disordered" evidence="11">
    <location>
        <begin position="1691"/>
        <end position="1715"/>
    </location>
</feature>
<dbReference type="FunFam" id="3.40.47.10:FF:000019">
    <property type="entry name" value="Polyketide synthase type I"/>
    <property type="match status" value="1"/>
</dbReference>
<dbReference type="GO" id="GO:0004312">
    <property type="term" value="F:fatty acid synthase activity"/>
    <property type="evidence" value="ECO:0007669"/>
    <property type="project" value="TreeGrafter"/>
</dbReference>
<dbReference type="RefSeq" id="WP_191852285.1">
    <property type="nucleotide sequence ID" value="NZ_JACERG010000004.1"/>
</dbReference>
<evidence type="ECO:0000256" key="11">
    <source>
        <dbReference type="SAM" id="MobiDB-lite"/>
    </source>
</evidence>
<accession>A0A7W2DQN6</accession>
<dbReference type="SMART" id="SM00823">
    <property type="entry name" value="PKS_PP"/>
    <property type="match status" value="2"/>
</dbReference>
<dbReference type="InterPro" id="IPR020841">
    <property type="entry name" value="PKS_Beta-ketoAc_synthase_dom"/>
</dbReference>
<dbReference type="SMART" id="SM01294">
    <property type="entry name" value="PKS_PP_betabranch"/>
    <property type="match status" value="1"/>
</dbReference>
<dbReference type="InterPro" id="IPR020845">
    <property type="entry name" value="AMP-binding_CS"/>
</dbReference>
<dbReference type="Pfam" id="PF00698">
    <property type="entry name" value="Acyl_transf_1"/>
    <property type="match status" value="1"/>
</dbReference>
<feature type="compositionally biased region" description="Pro residues" evidence="11">
    <location>
        <begin position="1900"/>
        <end position="1913"/>
    </location>
</feature>
<dbReference type="CDD" id="cd00833">
    <property type="entry name" value="PKS"/>
    <property type="match status" value="1"/>
</dbReference>
<dbReference type="PANTHER" id="PTHR43775:SF37">
    <property type="entry name" value="SI:DKEY-61P9.11"/>
    <property type="match status" value="1"/>
</dbReference>
<keyword evidence="9" id="KW-0045">Antibiotic biosynthesis</keyword>
<dbReference type="SUPFAM" id="SSF56801">
    <property type="entry name" value="Acetyl-CoA synthetase-like"/>
    <property type="match status" value="1"/>
</dbReference>
<feature type="compositionally biased region" description="Low complexity" evidence="11">
    <location>
        <begin position="2334"/>
        <end position="2349"/>
    </location>
</feature>
<dbReference type="SMART" id="SM00825">
    <property type="entry name" value="PKS_KS"/>
    <property type="match status" value="1"/>
</dbReference>
<dbReference type="Proteomes" id="UP000587608">
    <property type="component" value="Unassembled WGS sequence"/>
</dbReference>
<feature type="compositionally biased region" description="Low complexity" evidence="11">
    <location>
        <begin position="869"/>
        <end position="878"/>
    </location>
</feature>